<evidence type="ECO:0000256" key="1">
    <source>
        <dbReference type="SAM" id="MobiDB-lite"/>
    </source>
</evidence>
<evidence type="ECO:0000313" key="3">
    <source>
        <dbReference type="Proteomes" id="UP000585474"/>
    </source>
</evidence>
<dbReference type="Proteomes" id="UP000585474">
    <property type="component" value="Unassembled WGS sequence"/>
</dbReference>
<name>A0A7J0F6F8_9ERIC</name>
<reference evidence="2 3" key="1">
    <citation type="submission" date="2019-07" db="EMBL/GenBank/DDBJ databases">
        <title>De Novo Assembly of kiwifruit Actinidia rufa.</title>
        <authorList>
            <person name="Sugita-Konishi S."/>
            <person name="Sato K."/>
            <person name="Mori E."/>
            <person name="Abe Y."/>
            <person name="Kisaki G."/>
            <person name="Hamano K."/>
            <person name="Suezawa K."/>
            <person name="Otani M."/>
            <person name="Fukuda T."/>
            <person name="Manabe T."/>
            <person name="Gomi K."/>
            <person name="Tabuchi M."/>
            <person name="Akimitsu K."/>
            <person name="Kataoka I."/>
        </authorList>
    </citation>
    <scope>NUCLEOTIDE SEQUENCE [LARGE SCALE GENOMIC DNA]</scope>
    <source>
        <strain evidence="3">cv. Fuchu</strain>
    </source>
</reference>
<organism evidence="2 3">
    <name type="scientific">Actinidia rufa</name>
    <dbReference type="NCBI Taxonomy" id="165716"/>
    <lineage>
        <taxon>Eukaryota</taxon>
        <taxon>Viridiplantae</taxon>
        <taxon>Streptophyta</taxon>
        <taxon>Embryophyta</taxon>
        <taxon>Tracheophyta</taxon>
        <taxon>Spermatophyta</taxon>
        <taxon>Magnoliopsida</taxon>
        <taxon>eudicotyledons</taxon>
        <taxon>Gunneridae</taxon>
        <taxon>Pentapetalae</taxon>
        <taxon>asterids</taxon>
        <taxon>Ericales</taxon>
        <taxon>Actinidiaceae</taxon>
        <taxon>Actinidia</taxon>
    </lineage>
</organism>
<gene>
    <name evidence="2" type="ORF">Acr_09g0007060</name>
</gene>
<proteinExistence type="predicted"/>
<keyword evidence="3" id="KW-1185">Reference proteome</keyword>
<feature type="compositionally biased region" description="Basic and acidic residues" evidence="1">
    <location>
        <begin position="1"/>
        <end position="18"/>
    </location>
</feature>
<sequence>MQKNEGDEGDHGQERSQEAEEEDYLGMPLRVSPRLKSTWKPVINKFLHLGAACNLAILAHCGCDLGYTEYYAALINS</sequence>
<accession>A0A7J0F6F8</accession>
<evidence type="ECO:0000313" key="2">
    <source>
        <dbReference type="EMBL" id="GFY94260.1"/>
    </source>
</evidence>
<dbReference type="EMBL" id="BJWL01000009">
    <property type="protein sequence ID" value="GFY94260.1"/>
    <property type="molecule type" value="Genomic_DNA"/>
</dbReference>
<feature type="region of interest" description="Disordered" evidence="1">
    <location>
        <begin position="1"/>
        <end position="25"/>
    </location>
</feature>
<dbReference type="AlphaFoldDB" id="A0A7J0F6F8"/>
<protein>
    <submittedName>
        <fullName evidence="2">Uncharacterized protein</fullName>
    </submittedName>
</protein>
<comment type="caution">
    <text evidence="2">The sequence shown here is derived from an EMBL/GenBank/DDBJ whole genome shotgun (WGS) entry which is preliminary data.</text>
</comment>